<feature type="non-terminal residue" evidence="1">
    <location>
        <position position="1"/>
    </location>
</feature>
<keyword evidence="2" id="KW-1185">Reference proteome</keyword>
<reference evidence="1" key="1">
    <citation type="submission" date="2022-10" db="EMBL/GenBank/DDBJ databases">
        <title>Culturing micro-colonial fungi from biological soil crusts in the Mojave desert and describing Neophaeococcomyces mojavensis, and introducing the new genera and species Taxawa tesnikishii.</title>
        <authorList>
            <person name="Kurbessoian T."/>
            <person name="Stajich J.E."/>
        </authorList>
    </citation>
    <scope>NUCLEOTIDE SEQUENCE</scope>
    <source>
        <strain evidence="1">JES_112</strain>
    </source>
</reference>
<sequence>PSEIRSSRKQDDAPDQILENGLISPVWTPSDFQLTASLIQDETLENDSDGSLNIADPFTEDIEVITSFNLQTALMPAPRLAMNFFEIPSDLNFILDYHVREVAAKLCVDNNAPVNPYRQYIYPLALQKPALLYACAAMSSVHYSTCQQNESFFVEALRHRGRALSRLQESMWSSVNALDEGNLATILMLILCDMCMGGHSNFEMYFAFAKSLMDVRGPMRTRNNFVEQYISWLDIMSCASTSRKPVFSLSDITSLRDIQADWSHDVFPCAPDVFDILLEIIDLYKNNVGAADLTARIDTLKTRLLMSPPRIERGMPWYHLTEAYRHGVLLYMLLLFEIDSDEDEVVWLVSSIIQHAKSTPNRSGWSDQLLWPLFHAGLKMTDARWQDWLREKFREMQSSGGFRNVASAQETLDKIWNGQSSGKYVDLTVQEGMGDMLFI</sequence>
<protein>
    <submittedName>
        <fullName evidence="1">Uncharacterized protein</fullName>
    </submittedName>
</protein>
<proteinExistence type="predicted"/>
<dbReference type="Proteomes" id="UP001172386">
    <property type="component" value="Unassembled WGS sequence"/>
</dbReference>
<organism evidence="1 2">
    <name type="scientific">Neophaeococcomyces mojaviensis</name>
    <dbReference type="NCBI Taxonomy" id="3383035"/>
    <lineage>
        <taxon>Eukaryota</taxon>
        <taxon>Fungi</taxon>
        <taxon>Dikarya</taxon>
        <taxon>Ascomycota</taxon>
        <taxon>Pezizomycotina</taxon>
        <taxon>Eurotiomycetes</taxon>
        <taxon>Chaetothyriomycetidae</taxon>
        <taxon>Chaetothyriales</taxon>
        <taxon>Chaetothyriales incertae sedis</taxon>
        <taxon>Neophaeococcomyces</taxon>
    </lineage>
</organism>
<gene>
    <name evidence="1" type="ORF">H2198_009491</name>
</gene>
<dbReference type="EMBL" id="JAPDRQ010000271">
    <property type="protein sequence ID" value="KAJ9651236.1"/>
    <property type="molecule type" value="Genomic_DNA"/>
</dbReference>
<name>A0ACC2ZUG5_9EURO</name>
<comment type="caution">
    <text evidence="1">The sequence shown here is derived from an EMBL/GenBank/DDBJ whole genome shotgun (WGS) entry which is preliminary data.</text>
</comment>
<evidence type="ECO:0000313" key="1">
    <source>
        <dbReference type="EMBL" id="KAJ9651236.1"/>
    </source>
</evidence>
<accession>A0ACC2ZUG5</accession>
<evidence type="ECO:0000313" key="2">
    <source>
        <dbReference type="Proteomes" id="UP001172386"/>
    </source>
</evidence>